<dbReference type="InterPro" id="IPR053939">
    <property type="entry name" value="UTP25_C"/>
</dbReference>
<organism evidence="11 12">
    <name type="scientific">Vanrija albida</name>
    <dbReference type="NCBI Taxonomy" id="181172"/>
    <lineage>
        <taxon>Eukaryota</taxon>
        <taxon>Fungi</taxon>
        <taxon>Dikarya</taxon>
        <taxon>Basidiomycota</taxon>
        <taxon>Agaricomycotina</taxon>
        <taxon>Tremellomycetes</taxon>
        <taxon>Trichosporonales</taxon>
        <taxon>Trichosporonaceae</taxon>
        <taxon>Vanrija</taxon>
    </lineage>
</organism>
<feature type="compositionally biased region" description="Polar residues" evidence="8">
    <location>
        <begin position="32"/>
        <end position="41"/>
    </location>
</feature>
<dbReference type="PANTHER" id="PTHR12933">
    <property type="entry name" value="ORF PROTEIN-RELATED"/>
    <property type="match status" value="1"/>
</dbReference>
<evidence type="ECO:0000256" key="1">
    <source>
        <dbReference type="ARBA" id="ARBA00002883"/>
    </source>
</evidence>
<feature type="compositionally biased region" description="Acidic residues" evidence="8">
    <location>
        <begin position="85"/>
        <end position="112"/>
    </location>
</feature>
<evidence type="ECO:0000259" key="10">
    <source>
        <dbReference type="Pfam" id="PF22916"/>
    </source>
</evidence>
<evidence type="ECO:0000256" key="5">
    <source>
        <dbReference type="ARBA" id="ARBA00023242"/>
    </source>
</evidence>
<dbReference type="EMBL" id="JBBXJM010000001">
    <property type="protein sequence ID" value="KAL1413346.1"/>
    <property type="molecule type" value="Genomic_DNA"/>
</dbReference>
<evidence type="ECO:0000256" key="6">
    <source>
        <dbReference type="ARBA" id="ARBA00023274"/>
    </source>
</evidence>
<evidence type="ECO:0000256" key="2">
    <source>
        <dbReference type="ARBA" id="ARBA00004604"/>
    </source>
</evidence>
<dbReference type="PANTHER" id="PTHR12933:SF0">
    <property type="entry name" value="U3 SMALL NUCLEOLAR RNA-ASSOCIATED PROTEIN 25 HOMOLOG"/>
    <property type="match status" value="1"/>
</dbReference>
<name>A0ABR3QF60_9TREE</name>
<feature type="domain" description="UTP25 C-terminal" evidence="9">
    <location>
        <begin position="491"/>
        <end position="698"/>
    </location>
</feature>
<reference evidence="11 12" key="1">
    <citation type="submission" date="2023-08" db="EMBL/GenBank/DDBJ databases">
        <title>Annotated Genome Sequence of Vanrija albida AlHP1.</title>
        <authorList>
            <person name="Herzog R."/>
        </authorList>
    </citation>
    <scope>NUCLEOTIDE SEQUENCE [LARGE SCALE GENOMIC DNA]</scope>
    <source>
        <strain evidence="11 12">AlHP1</strain>
    </source>
</reference>
<keyword evidence="7" id="KW-0690">Ribosome biogenesis</keyword>
<proteinExistence type="inferred from homology"/>
<dbReference type="RefSeq" id="XP_069213290.1">
    <property type="nucleotide sequence ID" value="XM_069349746.1"/>
</dbReference>
<evidence type="ECO:0000256" key="8">
    <source>
        <dbReference type="SAM" id="MobiDB-lite"/>
    </source>
</evidence>
<dbReference type="Pfam" id="PF22916">
    <property type="entry name" value="UTP25_NTPase-like"/>
    <property type="match status" value="1"/>
</dbReference>
<keyword evidence="6 7" id="KW-0687">Ribonucleoprotein</keyword>
<dbReference type="Proteomes" id="UP001565368">
    <property type="component" value="Unassembled WGS sequence"/>
</dbReference>
<comment type="caution">
    <text evidence="11">The sequence shown here is derived from an EMBL/GenBank/DDBJ whole genome shotgun (WGS) entry which is preliminary data.</text>
</comment>
<evidence type="ECO:0000259" key="9">
    <source>
        <dbReference type="Pfam" id="PF06862"/>
    </source>
</evidence>
<dbReference type="GeneID" id="95982148"/>
<evidence type="ECO:0000256" key="4">
    <source>
        <dbReference type="ARBA" id="ARBA00015422"/>
    </source>
</evidence>
<dbReference type="InterPro" id="IPR053940">
    <property type="entry name" value="UTP25_NTPase-like"/>
</dbReference>
<dbReference type="InterPro" id="IPR010678">
    <property type="entry name" value="UTP25"/>
</dbReference>
<protein>
    <recommendedName>
        <fullName evidence="4 7">U3 small nucleolar RNA-associated protein 25</fullName>
        <shortName evidence="7">U3 snoRNA-associated protein 25</shortName>
    </recommendedName>
</protein>
<gene>
    <name evidence="11" type="primary">UTP25</name>
    <name evidence="11" type="ORF">Q8F55_001105</name>
</gene>
<keyword evidence="12" id="KW-1185">Reference proteome</keyword>
<feature type="domain" description="UTP25 NTP hydrolase-like" evidence="10">
    <location>
        <begin position="220"/>
        <end position="479"/>
    </location>
</feature>
<comment type="subcellular location">
    <subcellularLocation>
        <location evidence="2 7">Nucleus</location>
        <location evidence="2 7">Nucleolus</location>
    </subcellularLocation>
</comment>
<comment type="similarity">
    <text evidence="3 7">Belongs to the UTP25 family.</text>
</comment>
<evidence type="ECO:0000313" key="11">
    <source>
        <dbReference type="EMBL" id="KAL1413346.1"/>
    </source>
</evidence>
<comment type="subunit">
    <text evidence="7">Component of the ribosomal small subunit (SSU) processome composed of at least 40 protein subunits and snoRNA U3.</text>
</comment>
<keyword evidence="7" id="KW-0698">rRNA processing</keyword>
<comment type="function">
    <text evidence="1 7">DEAD-box RNA helicase-like protein required for pre-18S rRNA processing, specifically at sites A0, A1, and A2.</text>
</comment>
<sequence>MTTATEVKLLTLLNVSAIKRAREGEKPGGFRSPTTSRQQSVDGDAAAPPKRRRSVVFGGELGPSGSTYGQNGKKAKGKGRAEAAPDAETEEAPVPEIELAADSDDDDDEAADNADSFNTHFGAEPAPLTPAAVAAEAEGKWVTSRGSVRGLGRVVEQRVGEASASEGKARLTPAIATAMASKPPLASTYLSQLGTYTDLYAHSLDGEADGSEKGVGAGKHRAALRAAAAAHAINHVLKTRRRIVRNNERLARAAAAGEDAPEPPRDQSFTRPKVLLVLPLRSLALEWLQTHLFPLAGEGTQIENLRPFTASFSVPADEDPLASKKAEGDFPVDHLENFRGNSDDNFRFGIKLTRKAWRVVMPPVNEAKLIECDIVVASPLALKMAAEREDSTDVLSSIEIVIADGLDVLQMQNWDHVQFVFKHLNEIPKSPHGCDFSRVKPWYLDGQARLLRQTLLLSRYDSPESRALFNGCANVAGKVRVDASAGLGGVLDRVRPGVRQIFNRIDVDAPRGAGSLSAEAAVEEVDTRFEYFTKKTIPALLRSAVSRQNTLVVVPSYFDFVRLTNYLRKADSVSYAAVSEYSSNAEISKARTLFFKGKRALLIVTERLHFYRRYKLRGAKTLVFYSLPEHAQFYSEFLATPFIPSREAEAAGADADVDPAEVSSITLFSRFDVLKLERVVGHDDARRMLASTEARFEFA</sequence>
<accession>A0ABR3QF60</accession>
<evidence type="ECO:0000256" key="7">
    <source>
        <dbReference type="RuleBase" id="RU365070"/>
    </source>
</evidence>
<feature type="region of interest" description="Disordered" evidence="8">
    <location>
        <begin position="20"/>
        <end position="125"/>
    </location>
</feature>
<dbReference type="Pfam" id="PF06862">
    <property type="entry name" value="Utp25_C"/>
    <property type="match status" value="1"/>
</dbReference>
<evidence type="ECO:0000256" key="3">
    <source>
        <dbReference type="ARBA" id="ARBA00009223"/>
    </source>
</evidence>
<evidence type="ECO:0000313" key="12">
    <source>
        <dbReference type="Proteomes" id="UP001565368"/>
    </source>
</evidence>
<keyword evidence="5 7" id="KW-0539">Nucleus</keyword>